<evidence type="ECO:0000313" key="2">
    <source>
        <dbReference type="EMBL" id="CAK9193872.1"/>
    </source>
</evidence>
<gene>
    <name evidence="2" type="ORF">CSSPTR1EN2_LOCUS2243</name>
</gene>
<dbReference type="Proteomes" id="UP001497512">
    <property type="component" value="Chromosome 10"/>
</dbReference>
<reference evidence="2" key="1">
    <citation type="submission" date="2024-02" db="EMBL/GenBank/DDBJ databases">
        <authorList>
            <consortium name="ELIXIR-Norway"/>
            <consortium name="Elixir Norway"/>
        </authorList>
    </citation>
    <scope>NUCLEOTIDE SEQUENCE</scope>
</reference>
<evidence type="ECO:0000259" key="1">
    <source>
        <dbReference type="Pfam" id="PF14432"/>
    </source>
</evidence>
<feature type="domain" description="DYW" evidence="1">
    <location>
        <begin position="19"/>
        <end position="59"/>
    </location>
</feature>
<dbReference type="Pfam" id="PF14432">
    <property type="entry name" value="DYW_deaminase"/>
    <property type="match status" value="1"/>
</dbReference>
<dbReference type="EMBL" id="OZ019902">
    <property type="protein sequence ID" value="CAK9193872.1"/>
    <property type="molecule type" value="Genomic_DNA"/>
</dbReference>
<protein>
    <recommendedName>
        <fullName evidence="1">DYW domain-containing protein</fullName>
    </recommendedName>
</protein>
<dbReference type="InterPro" id="IPR032867">
    <property type="entry name" value="DYW_dom"/>
</dbReference>
<proteinExistence type="predicted"/>
<accession>A0ABP0TDH4</accession>
<keyword evidence="3" id="KW-1185">Reference proteome</keyword>
<sequence>MIEIHAELQRLSGLMHDAGYVPCTKFVLHDVEEEEKLFHLCHHSKKLAIAFGLINTAPEPPLGYGFWEVALVATVCLGWQIKWVKSSLVDPTSTVVVWSSGNH</sequence>
<name>A0ABP0TDH4_9BRYO</name>
<organism evidence="2 3">
    <name type="scientific">Sphagnum troendelagicum</name>
    <dbReference type="NCBI Taxonomy" id="128251"/>
    <lineage>
        <taxon>Eukaryota</taxon>
        <taxon>Viridiplantae</taxon>
        <taxon>Streptophyta</taxon>
        <taxon>Embryophyta</taxon>
        <taxon>Bryophyta</taxon>
        <taxon>Sphagnophytina</taxon>
        <taxon>Sphagnopsida</taxon>
        <taxon>Sphagnales</taxon>
        <taxon>Sphagnaceae</taxon>
        <taxon>Sphagnum</taxon>
    </lineage>
</organism>
<evidence type="ECO:0000313" key="3">
    <source>
        <dbReference type="Proteomes" id="UP001497512"/>
    </source>
</evidence>